<dbReference type="SUPFAM" id="SSF55021">
    <property type="entry name" value="ACT-like"/>
    <property type="match status" value="3"/>
</dbReference>
<gene>
    <name evidence="4" type="ORF">AYBTSS11_LOCUS26410</name>
</gene>
<accession>A0AA86W0L9</accession>
<evidence type="ECO:0000313" key="5">
    <source>
        <dbReference type="Proteomes" id="UP001189624"/>
    </source>
</evidence>
<sequence>MLDGCGGDSTEPLLDVTSFRGIRQHVTECELGVSCDNLGASRFLPCVGTLGQLSSQQLRTPLCSVWVAKFVVEICAEIFGDSTVVAVRRRFSILVVDSSFSSPSPNFCQFNAHGTLSIYLIPEIMFKGQEKEHAESKRSTSLTGEVDYMAKVCWPYFDPEYENFSNRMNPPRVSVDNASCHDCTLIKVDSVNKPGILLEVVQILTDLDFIITKAYISSDGGWFMDVFHVTDQQGRKITDSKTIDFIEKALGPKSQSTEWVKNWPSKRVGVHSIGDHTAIELIGRDRPGLLSEISAVLANLHFNVFAAEVWTHNKRIACVLYVNDATNRAVDEPSRLSLMEEQLNNIFRGCDGEKVARTSFSMGFTHMDRRLHQMLFADRDYESYGVARDVNCPLSFRPKITIERCEEKGYSVVTVKCKDRAKLMFDIVCTLTDMQYVVFHATVTSDGPYASQEYFIRHMDGCTLDTEGEKERVIQCIEAAIRRRISEGVSLELCAKDRVGLLSEVTRILRENGLTVCRAGVSTRGEQALNVFYVRDASGNPVDMKTMEALRKEIGKTMMVDVKRVPSNAKAPETRAWAKTSFFFGNLLERFLT</sequence>
<dbReference type="CDD" id="cd04926">
    <property type="entry name" value="ACT_ACR_4"/>
    <property type="match status" value="1"/>
</dbReference>
<evidence type="ECO:0000256" key="2">
    <source>
        <dbReference type="RuleBase" id="RU369043"/>
    </source>
</evidence>
<dbReference type="InterPro" id="IPR040217">
    <property type="entry name" value="ACR1-12"/>
</dbReference>
<dbReference type="InterPro" id="IPR002912">
    <property type="entry name" value="ACT_dom"/>
</dbReference>
<dbReference type="EMBL" id="OY731406">
    <property type="protein sequence ID" value="CAJ1974335.1"/>
    <property type="molecule type" value="Genomic_DNA"/>
</dbReference>
<dbReference type="GO" id="GO:0016597">
    <property type="term" value="F:amino acid binding"/>
    <property type="evidence" value="ECO:0007669"/>
    <property type="project" value="UniProtKB-UniRule"/>
</dbReference>
<feature type="domain" description="ACT" evidence="3">
    <location>
        <begin position="278"/>
        <end position="357"/>
    </location>
</feature>
<organism evidence="4 5">
    <name type="scientific">Sphenostylis stenocarpa</name>
    <dbReference type="NCBI Taxonomy" id="92480"/>
    <lineage>
        <taxon>Eukaryota</taxon>
        <taxon>Viridiplantae</taxon>
        <taxon>Streptophyta</taxon>
        <taxon>Embryophyta</taxon>
        <taxon>Tracheophyta</taxon>
        <taxon>Spermatophyta</taxon>
        <taxon>Magnoliopsida</taxon>
        <taxon>eudicotyledons</taxon>
        <taxon>Gunneridae</taxon>
        <taxon>Pentapetalae</taxon>
        <taxon>rosids</taxon>
        <taxon>fabids</taxon>
        <taxon>Fabales</taxon>
        <taxon>Fabaceae</taxon>
        <taxon>Papilionoideae</taxon>
        <taxon>50 kb inversion clade</taxon>
        <taxon>NPAAA clade</taxon>
        <taxon>indigoferoid/millettioid clade</taxon>
        <taxon>Phaseoleae</taxon>
        <taxon>Sphenostylis</taxon>
    </lineage>
</organism>
<dbReference type="Gene3D" id="3.30.70.260">
    <property type="match status" value="2"/>
</dbReference>
<dbReference type="Gramene" id="rna-AYBTSS11_LOCUS26410">
    <property type="protein sequence ID" value="CAJ1974335.1"/>
    <property type="gene ID" value="gene-AYBTSS11_LOCUS26410"/>
</dbReference>
<dbReference type="AlphaFoldDB" id="A0AA86W0L9"/>
<proteinExistence type="predicted"/>
<feature type="domain" description="ACT" evidence="3">
    <location>
        <begin position="490"/>
        <end position="567"/>
    </location>
</feature>
<evidence type="ECO:0000259" key="3">
    <source>
        <dbReference type="PROSITE" id="PS51671"/>
    </source>
</evidence>
<dbReference type="Proteomes" id="UP001189624">
    <property type="component" value="Chromosome 9"/>
</dbReference>
<comment type="function">
    <text evidence="2">Binds amino acids.</text>
</comment>
<dbReference type="PANTHER" id="PTHR31096">
    <property type="entry name" value="ACT DOMAIN-CONTAINING PROTEIN ACR4-RELATED"/>
    <property type="match status" value="1"/>
</dbReference>
<reference evidence="4" key="1">
    <citation type="submission" date="2023-10" db="EMBL/GenBank/DDBJ databases">
        <authorList>
            <person name="Domelevo Entfellner J.-B."/>
        </authorList>
    </citation>
    <scope>NUCLEOTIDE SEQUENCE</scope>
</reference>
<dbReference type="PANTHER" id="PTHR31096:SF5">
    <property type="entry name" value="ACT DOMAIN-CONTAINING PROTEIN ACR3"/>
    <property type="match status" value="1"/>
</dbReference>
<evidence type="ECO:0000313" key="4">
    <source>
        <dbReference type="EMBL" id="CAJ1974335.1"/>
    </source>
</evidence>
<feature type="domain" description="ACT" evidence="3">
    <location>
        <begin position="185"/>
        <end position="262"/>
    </location>
</feature>
<dbReference type="InterPro" id="IPR045865">
    <property type="entry name" value="ACT-like_dom_sf"/>
</dbReference>
<keyword evidence="1 2" id="KW-0677">Repeat</keyword>
<name>A0AA86W0L9_9FABA</name>
<dbReference type="CDD" id="cd04895">
    <property type="entry name" value="ACT_ACR_1"/>
    <property type="match status" value="1"/>
</dbReference>
<dbReference type="CDD" id="cd04897">
    <property type="entry name" value="ACT_ACR_3"/>
    <property type="match status" value="1"/>
</dbReference>
<protein>
    <recommendedName>
        <fullName evidence="2">ACT domain-containing protein ACR</fullName>
    </recommendedName>
    <alternativeName>
        <fullName evidence="2">Protein ACT DOMAIN REPEATS</fullName>
    </alternativeName>
</protein>
<keyword evidence="5" id="KW-1185">Reference proteome</keyword>
<evidence type="ECO:0000256" key="1">
    <source>
        <dbReference type="ARBA" id="ARBA00022737"/>
    </source>
</evidence>
<dbReference type="Pfam" id="PF01842">
    <property type="entry name" value="ACT"/>
    <property type="match status" value="3"/>
</dbReference>
<dbReference type="PROSITE" id="PS51671">
    <property type="entry name" value="ACT"/>
    <property type="match status" value="3"/>
</dbReference>